<dbReference type="EMBL" id="FOMN01000005">
    <property type="protein sequence ID" value="SFD49066.1"/>
    <property type="molecule type" value="Genomic_DNA"/>
</dbReference>
<name>A0A1I1SRN0_9LACO</name>
<evidence type="ECO:0000313" key="2">
    <source>
        <dbReference type="EMBL" id="SFD49066.1"/>
    </source>
</evidence>
<evidence type="ECO:0000256" key="1">
    <source>
        <dbReference type="SAM" id="Phobius"/>
    </source>
</evidence>
<protein>
    <submittedName>
        <fullName evidence="2">Uncharacterized protein</fullName>
    </submittedName>
</protein>
<keyword evidence="1" id="KW-0472">Membrane</keyword>
<proteinExistence type="predicted"/>
<reference evidence="3" key="1">
    <citation type="submission" date="2016-10" db="EMBL/GenBank/DDBJ databases">
        <authorList>
            <person name="Varghese N."/>
            <person name="Submissions S."/>
        </authorList>
    </citation>
    <scope>NUCLEOTIDE SEQUENCE [LARGE SCALE GENOMIC DNA]</scope>
    <source>
        <strain evidence="3">R-53102</strain>
    </source>
</reference>
<feature type="transmembrane region" description="Helical" evidence="1">
    <location>
        <begin position="74"/>
        <end position="91"/>
    </location>
</feature>
<dbReference type="STRING" id="1505723.SAMN04487792_1084"/>
<organism evidence="2 3">
    <name type="scientific">Lactobacillus bombicola</name>
    <dbReference type="NCBI Taxonomy" id="1505723"/>
    <lineage>
        <taxon>Bacteria</taxon>
        <taxon>Bacillati</taxon>
        <taxon>Bacillota</taxon>
        <taxon>Bacilli</taxon>
        <taxon>Lactobacillales</taxon>
        <taxon>Lactobacillaceae</taxon>
        <taxon>Lactobacillus</taxon>
    </lineage>
</organism>
<dbReference type="AlphaFoldDB" id="A0A1I1SRN0"/>
<gene>
    <name evidence="2" type="ORF">SAMN04487792_1084</name>
</gene>
<evidence type="ECO:0000313" key="3">
    <source>
        <dbReference type="Proteomes" id="UP000199599"/>
    </source>
</evidence>
<sequence length="92" mass="10692">MSKFYNNYKVALSFTILAIFPSLNLIFSSNYHKMMVGLGFIFIVAIISFSIDYWFNQQNFRTNYHCNKKGIAGIIDYLISLILLGIIYLFLT</sequence>
<dbReference type="RefSeq" id="WP_090093323.1">
    <property type="nucleotide sequence ID" value="NZ_CBCRVU010000002.1"/>
</dbReference>
<feature type="transmembrane region" description="Helical" evidence="1">
    <location>
        <begin position="34"/>
        <end position="54"/>
    </location>
</feature>
<keyword evidence="1" id="KW-1133">Transmembrane helix</keyword>
<dbReference type="Proteomes" id="UP000199599">
    <property type="component" value="Unassembled WGS sequence"/>
</dbReference>
<accession>A0A1I1SRN0</accession>
<keyword evidence="1" id="KW-0812">Transmembrane</keyword>